<dbReference type="Proteomes" id="UP001281147">
    <property type="component" value="Unassembled WGS sequence"/>
</dbReference>
<name>A0ACC3N7Q2_9PEZI</name>
<gene>
    <name evidence="1" type="ORF">LTR37_009347</name>
</gene>
<comment type="caution">
    <text evidence="1">The sequence shown here is derived from an EMBL/GenBank/DDBJ whole genome shotgun (WGS) entry which is preliminary data.</text>
</comment>
<protein>
    <submittedName>
        <fullName evidence="1">Uncharacterized protein</fullName>
    </submittedName>
</protein>
<sequence>MATSKTSKWVERYALKTELHELSNIMHKDLPTDLQDLSDEIRETKANVSSHTARLKRLQTLDFSSMLESADRRQKLDLADAFQNLEGMQRSLVEDAEREVNAAEVRVRNVEEESEKLTEQLDKLRLEQTDRDKQAEDTKKELDSQHQREVEQLKKDHSAELDRSAREIDSRARKARLLRTLLVCQWILSQSRMKRLFQLVWFMKWRRRVEQSKVEQLKKDHSTELNRSAGKISSRAREARDLRTLLGSGSDGNTADDAQDSGSAGSAFVGRVLGFDSGSTGAVEPALEPPGGSWSVRG</sequence>
<accession>A0ACC3N7Q2</accession>
<reference evidence="1" key="1">
    <citation type="submission" date="2023-07" db="EMBL/GenBank/DDBJ databases">
        <title>Black Yeasts Isolated from many extreme environments.</title>
        <authorList>
            <person name="Coleine C."/>
            <person name="Stajich J.E."/>
            <person name="Selbmann L."/>
        </authorList>
    </citation>
    <scope>NUCLEOTIDE SEQUENCE</scope>
    <source>
        <strain evidence="1">CCFEE 5714</strain>
    </source>
</reference>
<evidence type="ECO:0000313" key="2">
    <source>
        <dbReference type="Proteomes" id="UP001281147"/>
    </source>
</evidence>
<dbReference type="EMBL" id="JAUTXU010000073">
    <property type="protein sequence ID" value="KAK3711829.1"/>
    <property type="molecule type" value="Genomic_DNA"/>
</dbReference>
<proteinExistence type="predicted"/>
<evidence type="ECO:0000313" key="1">
    <source>
        <dbReference type="EMBL" id="KAK3711829.1"/>
    </source>
</evidence>
<organism evidence="1 2">
    <name type="scientific">Vermiconidia calcicola</name>
    <dbReference type="NCBI Taxonomy" id="1690605"/>
    <lineage>
        <taxon>Eukaryota</taxon>
        <taxon>Fungi</taxon>
        <taxon>Dikarya</taxon>
        <taxon>Ascomycota</taxon>
        <taxon>Pezizomycotina</taxon>
        <taxon>Dothideomycetes</taxon>
        <taxon>Dothideomycetidae</taxon>
        <taxon>Mycosphaerellales</taxon>
        <taxon>Extremaceae</taxon>
        <taxon>Vermiconidia</taxon>
    </lineage>
</organism>
<keyword evidence="2" id="KW-1185">Reference proteome</keyword>